<dbReference type="Proteomes" id="UP000290287">
    <property type="component" value="Unassembled WGS sequence"/>
</dbReference>
<dbReference type="OrthoDB" id="5759974at2"/>
<keyword evidence="1" id="KW-0732">Signal</keyword>
<reference evidence="2 3" key="1">
    <citation type="submission" date="2017-10" db="EMBL/GenBank/DDBJ databases">
        <title>Nyctiphanis sp. nov., isolated from the stomach of the euphausiid Nyctiphanes simplex (Hansen, 1911) in the Gulf of California.</title>
        <authorList>
            <person name="Gomez-Gil B."/>
            <person name="Aguilar-Mendez M."/>
            <person name="Lopez-Cortes A."/>
            <person name="Gomez-Gutierrez J."/>
            <person name="Roque A."/>
            <person name="Lang E."/>
            <person name="Gonzalez-Castillo A."/>
        </authorList>
    </citation>
    <scope>NUCLEOTIDE SEQUENCE [LARGE SCALE GENOMIC DNA]</scope>
    <source>
        <strain evidence="2 3">CAIM 600</strain>
    </source>
</reference>
<evidence type="ECO:0000313" key="3">
    <source>
        <dbReference type="Proteomes" id="UP000290287"/>
    </source>
</evidence>
<dbReference type="AlphaFoldDB" id="A0A4Q0YU36"/>
<proteinExistence type="predicted"/>
<feature type="chain" id="PRO_5020987941" evidence="1">
    <location>
        <begin position="29"/>
        <end position="298"/>
    </location>
</feature>
<feature type="signal peptide" evidence="1">
    <location>
        <begin position="1"/>
        <end position="28"/>
    </location>
</feature>
<comment type="caution">
    <text evidence="2">The sequence shown here is derived from an EMBL/GenBank/DDBJ whole genome shotgun (WGS) entry which is preliminary data.</text>
</comment>
<evidence type="ECO:0000313" key="2">
    <source>
        <dbReference type="EMBL" id="RXJ72699.1"/>
    </source>
</evidence>
<keyword evidence="3" id="KW-1185">Reference proteome</keyword>
<organism evidence="2 3">
    <name type="scientific">Veronia nyctiphanis</name>
    <dbReference type="NCBI Taxonomy" id="1278244"/>
    <lineage>
        <taxon>Bacteria</taxon>
        <taxon>Pseudomonadati</taxon>
        <taxon>Pseudomonadota</taxon>
        <taxon>Gammaproteobacteria</taxon>
        <taxon>Vibrionales</taxon>
        <taxon>Vibrionaceae</taxon>
        <taxon>Veronia</taxon>
    </lineage>
</organism>
<name>A0A4Q0YU36_9GAMM</name>
<gene>
    <name evidence="2" type="ORF">CS022_13750</name>
</gene>
<dbReference type="EMBL" id="PEIB01000016">
    <property type="protein sequence ID" value="RXJ72699.1"/>
    <property type="molecule type" value="Genomic_DNA"/>
</dbReference>
<sequence>MDGKVVVKPLILTSSMLVCIWFSAHSLAASDEKGKEHISLAQALNIQDDRLTILKAFSSANRVVKHPKLTMAMFNQFKPKPNYILSGQYKAAILLDKPFYFHPDKIKIGIASEVKTLGAEIMLVDTKKSEILLRKPMKNEYLQIDTDPSWPENIRVVANLQFKNGFDVIKTDVTFALPVARLSSEKEPFVSEDHILIPLKLESEKKGLFRFKGFLFNESGIPIISLSETQLIDQGTNNVAMKVSKELIESAREKFRHFDVQNQTLTIHNLAVEQVCQHTGKVLAQGQSEKAVINLNSL</sequence>
<accession>A0A4Q0YU36</accession>
<evidence type="ECO:0000256" key="1">
    <source>
        <dbReference type="SAM" id="SignalP"/>
    </source>
</evidence>
<dbReference type="RefSeq" id="WP_129122747.1">
    <property type="nucleotide sequence ID" value="NZ_PEIB01000016.1"/>
</dbReference>
<protein>
    <submittedName>
        <fullName evidence="2">Uncharacterized protein</fullName>
    </submittedName>
</protein>